<organism evidence="1">
    <name type="scientific">viral metagenome</name>
    <dbReference type="NCBI Taxonomy" id="1070528"/>
    <lineage>
        <taxon>unclassified sequences</taxon>
        <taxon>metagenomes</taxon>
        <taxon>organismal metagenomes</taxon>
    </lineage>
</organism>
<gene>
    <name evidence="2" type="ORF">MM415A05991_0007</name>
    <name evidence="1" type="ORF">MM415B00382_0004</name>
</gene>
<dbReference type="EMBL" id="MT141639">
    <property type="protein sequence ID" value="QJA68684.1"/>
    <property type="molecule type" value="Genomic_DNA"/>
</dbReference>
<dbReference type="EMBL" id="MT141542">
    <property type="protein sequence ID" value="QJA65614.1"/>
    <property type="molecule type" value="Genomic_DNA"/>
</dbReference>
<reference evidence="1" key="1">
    <citation type="submission" date="2020-03" db="EMBL/GenBank/DDBJ databases">
        <title>The deep terrestrial virosphere.</title>
        <authorList>
            <person name="Holmfeldt K."/>
            <person name="Nilsson E."/>
            <person name="Simone D."/>
            <person name="Lopez-Fernandez M."/>
            <person name="Wu X."/>
            <person name="de Brujin I."/>
            <person name="Lundin D."/>
            <person name="Andersson A."/>
            <person name="Bertilsson S."/>
            <person name="Dopson M."/>
        </authorList>
    </citation>
    <scope>NUCLEOTIDE SEQUENCE</scope>
    <source>
        <strain evidence="2">MM415A05991</strain>
        <strain evidence="1">MM415B00382</strain>
    </source>
</reference>
<proteinExistence type="predicted"/>
<sequence length="115" mass="13154">MTEPHATNVEESDDAVISAEEARVRRTREQPMTQDAARVRLREIADGWKYAYGIDGTVDWANQYADVLIALVREARELLIEHEQYADVRAHRVGLPQSEGRLHRGSRAWLAKVED</sequence>
<evidence type="ECO:0000313" key="1">
    <source>
        <dbReference type="EMBL" id="QJA65614.1"/>
    </source>
</evidence>
<name>A0A6M3J7F4_9ZZZZ</name>
<evidence type="ECO:0000313" key="2">
    <source>
        <dbReference type="EMBL" id="QJA68684.1"/>
    </source>
</evidence>
<accession>A0A6M3J7F4</accession>
<dbReference type="AlphaFoldDB" id="A0A6M3J7F4"/>
<protein>
    <submittedName>
        <fullName evidence="1">Uncharacterized protein</fullName>
    </submittedName>
</protein>